<dbReference type="PANTHER" id="PTHR23235:SF120">
    <property type="entry name" value="KRUPPEL-LIKE FACTOR 15"/>
    <property type="match status" value="1"/>
</dbReference>
<evidence type="ECO:0000256" key="4">
    <source>
        <dbReference type="ARBA" id="ARBA00022833"/>
    </source>
</evidence>
<dbReference type="AlphaFoldDB" id="B0D0W8"/>
<accession>B0D0W8</accession>
<dbReference type="PANTHER" id="PTHR23235">
    <property type="entry name" value="KRUEPPEL-LIKE TRANSCRIPTION FACTOR"/>
    <property type="match status" value="1"/>
</dbReference>
<keyword evidence="1" id="KW-0479">Metal-binding</keyword>
<keyword evidence="2" id="KW-0677">Repeat</keyword>
<dbReference type="SUPFAM" id="SSF57667">
    <property type="entry name" value="beta-beta-alpha zinc fingers"/>
    <property type="match status" value="1"/>
</dbReference>
<evidence type="ECO:0000313" key="9">
    <source>
        <dbReference type="Proteomes" id="UP000001194"/>
    </source>
</evidence>
<evidence type="ECO:0000256" key="1">
    <source>
        <dbReference type="ARBA" id="ARBA00022723"/>
    </source>
</evidence>
<dbReference type="Pfam" id="PF00096">
    <property type="entry name" value="zf-C2H2"/>
    <property type="match status" value="2"/>
</dbReference>
<dbReference type="GO" id="GO:0005694">
    <property type="term" value="C:chromosome"/>
    <property type="evidence" value="ECO:0007669"/>
    <property type="project" value="UniProtKB-ARBA"/>
</dbReference>
<dbReference type="HOGENOM" id="CLU_115005_0_0_1"/>
<dbReference type="OrthoDB" id="8922241at2759"/>
<keyword evidence="9" id="KW-1185">Reference proteome</keyword>
<sequence length="206" mass="22892">MTQDKFSSAHWGGTSHPYLTNHLVPIPQPTTGYHTSPPQPTEYETARATGYHISTATPRPTSLLYPLATTSSSIPRPQSTQPHPYSHGYPSYSQSQPVKYPPPQGRARSHSTTHTYTSNLNPYPSSPPKTIDVPSQYPASPPRPFSCDLCALSFNRQHDLKRHRETHTGEKPFMCNGGCGKTFTRKDALKRHQLVKGCGKPDDSWP</sequence>
<dbReference type="Gene3D" id="3.30.160.60">
    <property type="entry name" value="Classic Zinc Finger"/>
    <property type="match status" value="2"/>
</dbReference>
<reference evidence="8 9" key="1">
    <citation type="journal article" date="2008" name="Nature">
        <title>The genome of Laccaria bicolor provides insights into mycorrhizal symbiosis.</title>
        <authorList>
            <person name="Martin F."/>
            <person name="Aerts A."/>
            <person name="Ahren D."/>
            <person name="Brun A."/>
            <person name="Danchin E.G.J."/>
            <person name="Duchaussoy F."/>
            <person name="Gibon J."/>
            <person name="Kohler A."/>
            <person name="Lindquist E."/>
            <person name="Pereda V."/>
            <person name="Salamov A."/>
            <person name="Shapiro H.J."/>
            <person name="Wuyts J."/>
            <person name="Blaudez D."/>
            <person name="Buee M."/>
            <person name="Brokstein P."/>
            <person name="Canbaeck B."/>
            <person name="Cohen D."/>
            <person name="Courty P.E."/>
            <person name="Coutinho P.M."/>
            <person name="Delaruelle C."/>
            <person name="Detter J.C."/>
            <person name="Deveau A."/>
            <person name="DiFazio S."/>
            <person name="Duplessis S."/>
            <person name="Fraissinet-Tachet L."/>
            <person name="Lucic E."/>
            <person name="Frey-Klett P."/>
            <person name="Fourrey C."/>
            <person name="Feussner I."/>
            <person name="Gay G."/>
            <person name="Grimwood J."/>
            <person name="Hoegger P.J."/>
            <person name="Jain P."/>
            <person name="Kilaru S."/>
            <person name="Labbe J."/>
            <person name="Lin Y.C."/>
            <person name="Legue V."/>
            <person name="Le Tacon F."/>
            <person name="Marmeisse R."/>
            <person name="Melayah D."/>
            <person name="Montanini B."/>
            <person name="Muratet M."/>
            <person name="Nehls U."/>
            <person name="Niculita-Hirzel H."/>
            <person name="Oudot-Le Secq M.P."/>
            <person name="Peter M."/>
            <person name="Quesneville H."/>
            <person name="Rajashekar B."/>
            <person name="Reich M."/>
            <person name="Rouhier N."/>
            <person name="Schmutz J."/>
            <person name="Yin T."/>
            <person name="Chalot M."/>
            <person name="Henrissat B."/>
            <person name="Kuees U."/>
            <person name="Lucas S."/>
            <person name="Van de Peer Y."/>
            <person name="Podila G.K."/>
            <person name="Polle A."/>
            <person name="Pukkila P.J."/>
            <person name="Richardson P.M."/>
            <person name="Rouze P."/>
            <person name="Sanders I.R."/>
            <person name="Stajich J.E."/>
            <person name="Tunlid A."/>
            <person name="Tuskan G."/>
            <person name="Grigoriev I.V."/>
        </authorList>
    </citation>
    <scope>NUCLEOTIDE SEQUENCE [LARGE SCALE GENOMIC DNA]</scope>
    <source>
        <strain evidence="9">S238N-H82 / ATCC MYA-4686</strain>
    </source>
</reference>
<dbReference type="InParanoid" id="B0D0W8"/>
<dbReference type="GO" id="GO:0045893">
    <property type="term" value="P:positive regulation of DNA-templated transcription"/>
    <property type="evidence" value="ECO:0007669"/>
    <property type="project" value="UniProtKB-ARBA"/>
</dbReference>
<evidence type="ECO:0000256" key="6">
    <source>
        <dbReference type="SAM" id="MobiDB-lite"/>
    </source>
</evidence>
<feature type="domain" description="C2H2-type" evidence="7">
    <location>
        <begin position="173"/>
        <end position="201"/>
    </location>
</feature>
<dbReference type="STRING" id="486041.B0D0W8"/>
<dbReference type="FunFam" id="3.30.160.60:FF:000072">
    <property type="entry name" value="zinc finger protein 143 isoform X1"/>
    <property type="match status" value="1"/>
</dbReference>
<dbReference type="PROSITE" id="PS00028">
    <property type="entry name" value="ZINC_FINGER_C2H2_1"/>
    <property type="match status" value="1"/>
</dbReference>
<dbReference type="SMART" id="SM00355">
    <property type="entry name" value="ZnF_C2H2"/>
    <property type="match status" value="2"/>
</dbReference>
<keyword evidence="4" id="KW-0862">Zinc</keyword>
<dbReference type="FunFam" id="3.30.160.60:FF:001732">
    <property type="entry name" value="Zgc:162936"/>
    <property type="match status" value="1"/>
</dbReference>
<keyword evidence="3 5" id="KW-0863">Zinc-finger</keyword>
<organism evidence="9">
    <name type="scientific">Laccaria bicolor (strain S238N-H82 / ATCC MYA-4686)</name>
    <name type="common">Bicoloured deceiver</name>
    <name type="synonym">Laccaria laccata var. bicolor</name>
    <dbReference type="NCBI Taxonomy" id="486041"/>
    <lineage>
        <taxon>Eukaryota</taxon>
        <taxon>Fungi</taxon>
        <taxon>Dikarya</taxon>
        <taxon>Basidiomycota</taxon>
        <taxon>Agaricomycotina</taxon>
        <taxon>Agaricomycetes</taxon>
        <taxon>Agaricomycetidae</taxon>
        <taxon>Agaricales</taxon>
        <taxon>Agaricineae</taxon>
        <taxon>Hydnangiaceae</taxon>
        <taxon>Laccaria</taxon>
    </lineage>
</organism>
<evidence type="ECO:0000259" key="7">
    <source>
        <dbReference type="PROSITE" id="PS50157"/>
    </source>
</evidence>
<gene>
    <name evidence="8" type="ORF">LACBIDRAFT_313819</name>
</gene>
<dbReference type="Proteomes" id="UP000001194">
    <property type="component" value="Unassembled WGS sequence"/>
</dbReference>
<dbReference type="RefSeq" id="XP_001877797.1">
    <property type="nucleotide sequence ID" value="XM_001877762.1"/>
</dbReference>
<evidence type="ECO:0000256" key="5">
    <source>
        <dbReference type="PROSITE-ProRule" id="PRU00042"/>
    </source>
</evidence>
<name>B0D0W8_LACBS</name>
<protein>
    <submittedName>
        <fullName evidence="8">Predicted protein</fullName>
    </submittedName>
</protein>
<feature type="compositionally biased region" description="Polar residues" evidence="6">
    <location>
        <begin position="68"/>
        <end position="83"/>
    </location>
</feature>
<dbReference type="GeneID" id="6072942"/>
<dbReference type="PROSITE" id="PS50157">
    <property type="entry name" value="ZINC_FINGER_C2H2_2"/>
    <property type="match status" value="2"/>
</dbReference>
<dbReference type="GO" id="GO:0000978">
    <property type="term" value="F:RNA polymerase II cis-regulatory region sequence-specific DNA binding"/>
    <property type="evidence" value="ECO:0007669"/>
    <property type="project" value="TreeGrafter"/>
</dbReference>
<dbReference type="KEGG" id="lbc:LACBIDRAFT_313819"/>
<evidence type="ECO:0000313" key="8">
    <source>
        <dbReference type="EMBL" id="EDR11900.1"/>
    </source>
</evidence>
<feature type="compositionally biased region" description="Polar residues" evidence="6">
    <location>
        <begin position="110"/>
        <end position="123"/>
    </location>
</feature>
<dbReference type="InterPro" id="IPR013087">
    <property type="entry name" value="Znf_C2H2_type"/>
</dbReference>
<evidence type="ECO:0000256" key="2">
    <source>
        <dbReference type="ARBA" id="ARBA00022737"/>
    </source>
</evidence>
<feature type="domain" description="C2H2-type" evidence="7">
    <location>
        <begin position="145"/>
        <end position="172"/>
    </location>
</feature>
<dbReference type="InterPro" id="IPR036236">
    <property type="entry name" value="Znf_C2H2_sf"/>
</dbReference>
<evidence type="ECO:0000256" key="3">
    <source>
        <dbReference type="ARBA" id="ARBA00022771"/>
    </source>
</evidence>
<dbReference type="GO" id="GO:0000981">
    <property type="term" value="F:DNA-binding transcription factor activity, RNA polymerase II-specific"/>
    <property type="evidence" value="ECO:0007669"/>
    <property type="project" value="UniProtKB-ARBA"/>
</dbReference>
<feature type="region of interest" description="Disordered" evidence="6">
    <location>
        <begin position="1"/>
        <end position="127"/>
    </location>
</feature>
<proteinExistence type="predicted"/>
<dbReference type="EMBL" id="DS547095">
    <property type="protein sequence ID" value="EDR11900.1"/>
    <property type="molecule type" value="Genomic_DNA"/>
</dbReference>
<dbReference type="GO" id="GO:0008270">
    <property type="term" value="F:zinc ion binding"/>
    <property type="evidence" value="ECO:0007669"/>
    <property type="project" value="UniProtKB-KW"/>
</dbReference>